<sequence>MPGVKVGDGAVIAARSVVTKDVPAYTIVGGNPAKEIRKRYTDSQIERLQKIAWWNWSAEKITAHLALINGVDFDALERIAL</sequence>
<accession>A0A563UDH8</accession>
<dbReference type="PANTHER" id="PTHR43300:SF11">
    <property type="entry name" value="ACETYLTRANSFERASE RV3034C-RELATED"/>
    <property type="match status" value="1"/>
</dbReference>
<dbReference type="AlphaFoldDB" id="A0A563UDH8"/>
<dbReference type="InterPro" id="IPR050179">
    <property type="entry name" value="Trans_hexapeptide_repeat"/>
</dbReference>
<dbReference type="EMBL" id="VOEJ01000004">
    <property type="protein sequence ID" value="TWR29329.1"/>
    <property type="molecule type" value="Genomic_DNA"/>
</dbReference>
<evidence type="ECO:0000313" key="3">
    <source>
        <dbReference type="Proteomes" id="UP000320042"/>
    </source>
</evidence>
<comment type="similarity">
    <text evidence="1">Belongs to the transferase hexapeptide repeat family.</text>
</comment>
<dbReference type="OrthoDB" id="9814490at2"/>
<evidence type="ECO:0008006" key="4">
    <source>
        <dbReference type="Google" id="ProtNLM"/>
    </source>
</evidence>
<dbReference type="SUPFAM" id="SSF51161">
    <property type="entry name" value="Trimeric LpxA-like enzymes"/>
    <property type="match status" value="1"/>
</dbReference>
<organism evidence="2 3">
    <name type="scientific">Mucilaginibacter pallidiroseus</name>
    <dbReference type="NCBI Taxonomy" id="2599295"/>
    <lineage>
        <taxon>Bacteria</taxon>
        <taxon>Pseudomonadati</taxon>
        <taxon>Bacteroidota</taxon>
        <taxon>Sphingobacteriia</taxon>
        <taxon>Sphingobacteriales</taxon>
        <taxon>Sphingobacteriaceae</taxon>
        <taxon>Mucilaginibacter</taxon>
    </lineage>
</organism>
<keyword evidence="3" id="KW-1185">Reference proteome</keyword>
<evidence type="ECO:0000313" key="2">
    <source>
        <dbReference type="EMBL" id="TWR29329.1"/>
    </source>
</evidence>
<gene>
    <name evidence="2" type="ORF">FPZ43_10250</name>
</gene>
<dbReference type="Proteomes" id="UP000320042">
    <property type="component" value="Unassembled WGS sequence"/>
</dbReference>
<protein>
    <recommendedName>
        <fullName evidence="4">Chloramphenicol O-acetyltransferase</fullName>
    </recommendedName>
</protein>
<name>A0A563UDH8_9SPHI</name>
<dbReference type="PANTHER" id="PTHR43300">
    <property type="entry name" value="ACETYLTRANSFERASE"/>
    <property type="match status" value="1"/>
</dbReference>
<proteinExistence type="inferred from homology"/>
<dbReference type="Gene3D" id="2.160.10.10">
    <property type="entry name" value="Hexapeptide repeat proteins"/>
    <property type="match status" value="1"/>
</dbReference>
<evidence type="ECO:0000256" key="1">
    <source>
        <dbReference type="ARBA" id="ARBA00007274"/>
    </source>
</evidence>
<comment type="caution">
    <text evidence="2">The sequence shown here is derived from an EMBL/GenBank/DDBJ whole genome shotgun (WGS) entry which is preliminary data.</text>
</comment>
<reference evidence="2 3" key="1">
    <citation type="submission" date="2019-07" db="EMBL/GenBank/DDBJ databases">
        <authorList>
            <person name="Kim J."/>
        </authorList>
    </citation>
    <scope>NUCLEOTIDE SEQUENCE [LARGE SCALE GENOMIC DNA]</scope>
    <source>
        <strain evidence="3">dk17</strain>
    </source>
</reference>
<dbReference type="InterPro" id="IPR011004">
    <property type="entry name" value="Trimer_LpxA-like_sf"/>
</dbReference>